<keyword evidence="2" id="KW-0732">Signal</keyword>
<feature type="compositionally biased region" description="Polar residues" evidence="1">
    <location>
        <begin position="39"/>
        <end position="50"/>
    </location>
</feature>
<reference evidence="3" key="1">
    <citation type="journal article" date="2011" name="PLoS Biol.">
        <title>Gene gain and loss during evolution of obligate parasitism in the white rust pathogen of Arabidopsis thaliana.</title>
        <authorList>
            <person name="Kemen E."/>
            <person name="Gardiner A."/>
            <person name="Schultz-Larsen T."/>
            <person name="Kemen A.C."/>
            <person name="Balmuth A.L."/>
            <person name="Robert-Seilaniantz A."/>
            <person name="Bailey K."/>
            <person name="Holub E."/>
            <person name="Studholme D.J."/>
            <person name="Maclean D."/>
            <person name="Jones J.D."/>
        </authorList>
    </citation>
    <scope>NUCLEOTIDE SEQUENCE</scope>
</reference>
<feature type="chain" id="PRO_5003261484" evidence="2">
    <location>
        <begin position="22"/>
        <end position="131"/>
    </location>
</feature>
<accession>F0W4B3</accession>
<feature type="compositionally biased region" description="Basic and acidic residues" evidence="1">
    <location>
        <begin position="67"/>
        <end position="77"/>
    </location>
</feature>
<feature type="compositionally biased region" description="Acidic residues" evidence="1">
    <location>
        <begin position="98"/>
        <end position="108"/>
    </location>
</feature>
<gene>
    <name evidence="3" type="primary">AlNc14C16G1784</name>
    <name evidence="3" type="ORF">ALNC14_020890</name>
</gene>
<proteinExistence type="predicted"/>
<feature type="region of interest" description="Disordered" evidence="1">
    <location>
        <begin position="35"/>
        <end position="131"/>
    </location>
</feature>
<dbReference type="HOGENOM" id="CLU_1931422_0_0_1"/>
<organism evidence="3">
    <name type="scientific">Albugo laibachii Nc14</name>
    <dbReference type="NCBI Taxonomy" id="890382"/>
    <lineage>
        <taxon>Eukaryota</taxon>
        <taxon>Sar</taxon>
        <taxon>Stramenopiles</taxon>
        <taxon>Oomycota</taxon>
        <taxon>Peronosporomycetes</taxon>
        <taxon>Albuginales</taxon>
        <taxon>Albuginaceae</taxon>
        <taxon>Albugo</taxon>
    </lineage>
</organism>
<evidence type="ECO:0000256" key="1">
    <source>
        <dbReference type="SAM" id="MobiDB-lite"/>
    </source>
</evidence>
<evidence type="ECO:0000313" key="3">
    <source>
        <dbReference type="EMBL" id="CCA15946.1"/>
    </source>
</evidence>
<evidence type="ECO:0000256" key="2">
    <source>
        <dbReference type="SAM" id="SignalP"/>
    </source>
</evidence>
<dbReference type="AlphaFoldDB" id="F0W4B3"/>
<name>F0W4B3_9STRA</name>
<sequence length="131" mass="14254">MKVSTITSALLVSFSICSVHGISSIDRTLEACTRDGSSKCATPSRSIRQSTAKHKDVEDDDSIDSEELPKEDKKISAEDESFDDFDGKKGKSKKNSSSEEDTGEEEDESKASDETRSSKSKKKKHSGADSK</sequence>
<dbReference type="EMBL" id="FR824061">
    <property type="protein sequence ID" value="CCA15946.1"/>
    <property type="molecule type" value="Genomic_DNA"/>
</dbReference>
<feature type="signal peptide" evidence="2">
    <location>
        <begin position="1"/>
        <end position="21"/>
    </location>
</feature>
<reference evidence="3" key="2">
    <citation type="submission" date="2011-02" db="EMBL/GenBank/DDBJ databases">
        <authorList>
            <person name="MacLean D."/>
        </authorList>
    </citation>
    <scope>NUCLEOTIDE SEQUENCE</scope>
</reference>
<protein>
    <submittedName>
        <fullName evidence="3">AlNc14C16G1784 protein</fullName>
    </submittedName>
</protein>